<feature type="domain" description="SbsA Ig-like" evidence="2">
    <location>
        <begin position="47"/>
        <end position="173"/>
    </location>
</feature>
<organism evidence="3 4">
    <name type="scientific">Pyxidicoccus parkwayensis</name>
    <dbReference type="NCBI Taxonomy" id="2813578"/>
    <lineage>
        <taxon>Bacteria</taxon>
        <taxon>Pseudomonadati</taxon>
        <taxon>Myxococcota</taxon>
        <taxon>Myxococcia</taxon>
        <taxon>Myxococcales</taxon>
        <taxon>Cystobacterineae</taxon>
        <taxon>Myxococcaceae</taxon>
        <taxon>Pyxidicoccus</taxon>
    </lineage>
</organism>
<gene>
    <name evidence="3" type="ORF">JY651_45840</name>
</gene>
<reference evidence="3 4" key="1">
    <citation type="submission" date="2021-02" db="EMBL/GenBank/DDBJ databases">
        <title>De Novo genome assembly of isolated myxobacteria.</title>
        <authorList>
            <person name="Stevens D.C."/>
        </authorList>
    </citation>
    <scope>NUCLEOTIDE SEQUENCE [LARGE SCALE GENOMIC DNA]</scope>
    <source>
        <strain evidence="4">SCPEA02</strain>
    </source>
</reference>
<proteinExistence type="predicted"/>
<protein>
    <submittedName>
        <fullName evidence="3">Ig-like domain-containing protein</fullName>
    </submittedName>
</protein>
<evidence type="ECO:0000313" key="3">
    <source>
        <dbReference type="EMBL" id="QSQ28544.1"/>
    </source>
</evidence>
<evidence type="ECO:0000256" key="1">
    <source>
        <dbReference type="ARBA" id="ARBA00022729"/>
    </source>
</evidence>
<keyword evidence="4" id="KW-1185">Reference proteome</keyword>
<evidence type="ECO:0000259" key="2">
    <source>
        <dbReference type="Pfam" id="PF13205"/>
    </source>
</evidence>
<keyword evidence="1" id="KW-0732">Signal</keyword>
<name>A0ABX7PDI2_9BACT</name>
<dbReference type="InterPro" id="IPR032812">
    <property type="entry name" value="SbsA_Ig"/>
</dbReference>
<evidence type="ECO:0000313" key="4">
    <source>
        <dbReference type="Proteomes" id="UP000662747"/>
    </source>
</evidence>
<dbReference type="Proteomes" id="UP000662747">
    <property type="component" value="Chromosome"/>
</dbReference>
<dbReference type="EMBL" id="CP071090">
    <property type="protein sequence ID" value="QSQ28544.1"/>
    <property type="molecule type" value="Genomic_DNA"/>
</dbReference>
<dbReference type="InterPro" id="IPR014755">
    <property type="entry name" value="Cu-Rt/internalin_Ig-like"/>
</dbReference>
<dbReference type="Pfam" id="PF13205">
    <property type="entry name" value="Big_5"/>
    <property type="match status" value="1"/>
</dbReference>
<accession>A0ABX7PDI2</accession>
<sequence>MVHPSEPLPSGARVQVTVRTDFEDVSGNRLASPLTFHFTVHGTAAARPHVTASTPSEGATDVLPVELYKADATNLALRKVLTLTFNEPMDTSTAQVTLRDVTTPANAPRTLTGTWSSDGHTLTVVIPRPEPDLPPLEQENRYTLDVTGLRGATGQPVDTAHAVLGDGKLDFTTGRRDANVEHACTHALLNPPQAVTAGSSPTSFYPATDTGHTFYGLTLPADGTSFRGYTEVVTDPDRNETVALYLSQSVPVTVHDTTEGETLVASTLEPAAPVCVPAIKHVARFPAPSGDRFLRLTFGPTAHETLTFVFERY</sequence>
<dbReference type="Gene3D" id="2.60.40.1220">
    <property type="match status" value="1"/>
</dbReference>